<evidence type="ECO:0000313" key="2">
    <source>
        <dbReference type="Proteomes" id="UP000188637"/>
    </source>
</evidence>
<organism evidence="1 2">
    <name type="scientific">Candidatus Epulonipiscium fishelsonii</name>
    <dbReference type="NCBI Taxonomy" id="77094"/>
    <lineage>
        <taxon>Bacteria</taxon>
        <taxon>Bacillati</taxon>
        <taxon>Bacillota</taxon>
        <taxon>Clostridia</taxon>
        <taxon>Lachnospirales</taxon>
        <taxon>Lachnospiraceae</taxon>
        <taxon>Candidatus Epulonipiscium</taxon>
    </lineage>
</organism>
<dbReference type="EMBL" id="LJHD01000290">
    <property type="protein sequence ID" value="ONI38514.1"/>
    <property type="molecule type" value="Genomic_DNA"/>
</dbReference>
<protein>
    <submittedName>
        <fullName evidence="1">Uncharacterized protein</fullName>
    </submittedName>
</protein>
<dbReference type="Proteomes" id="UP000188637">
    <property type="component" value="Unassembled WGS sequence"/>
</dbReference>
<gene>
    <name evidence="1" type="ORF">AN640_02475</name>
</gene>
<comment type="caution">
    <text evidence="1">The sequence shown here is derived from an EMBL/GenBank/DDBJ whole genome shotgun (WGS) entry which is preliminary data.</text>
</comment>
<proteinExistence type="predicted"/>
<sequence>MNQTDKNWIWHVVDDVSTDGTYELLQKFANKDERIILHRNKVNNVVDEGNDIVDIGIMYRDIDYLAVLDADDEYTSDFIIECKNYAVANNLDIVSANYKQIINNEFTDSELDTEGIILTKIEKEKIFIKTFEVMRTYWGKLFRIGTLKIIDRANLIYQHNNGHDTAFSIEFFKKAKNIGILKKIFYKYYIYETSKSQNWRKGKIESYIKIHNLIEQYLLDCNPIIVEINKNFMKSNFLYLISFSIKLLILKSNLTNYEKQQEILKIGRAPITKHILADDKFDDNCNEFDDKNIKKTCFTFLKNWMLAQTVIEDDIILEFCKIGQLFCASMNDKEGWTKFSILHANALIELWNKMIAQGEQEIQGLERMLNM</sequence>
<reference evidence="1" key="1">
    <citation type="submission" date="2016-08" db="EMBL/GenBank/DDBJ databases">
        <authorList>
            <person name="Ngugi D.K."/>
            <person name="Miyake S."/>
            <person name="Stingl U."/>
        </authorList>
    </citation>
    <scope>NUCLEOTIDE SEQUENCE</scope>
    <source>
        <strain evidence="1">SCG-D08WGA-EpuloA1</strain>
    </source>
</reference>
<name>A0ACC8X948_9FIRM</name>
<accession>A0ACC8X948</accession>
<evidence type="ECO:0000313" key="1">
    <source>
        <dbReference type="EMBL" id="ONI38514.1"/>
    </source>
</evidence>
<keyword evidence="2" id="KW-1185">Reference proteome</keyword>